<feature type="compositionally biased region" description="Basic and acidic residues" evidence="1">
    <location>
        <begin position="22"/>
        <end position="31"/>
    </location>
</feature>
<protein>
    <recommendedName>
        <fullName evidence="4">Exopolyphosphatase</fullName>
    </recommendedName>
</protein>
<name>A0ABC8R6Z0_9AQUA</name>
<dbReference type="Proteomes" id="UP001642360">
    <property type="component" value="Unassembled WGS sequence"/>
</dbReference>
<feature type="compositionally biased region" description="Low complexity" evidence="1">
    <location>
        <begin position="208"/>
        <end position="217"/>
    </location>
</feature>
<evidence type="ECO:0000256" key="1">
    <source>
        <dbReference type="SAM" id="MobiDB-lite"/>
    </source>
</evidence>
<proteinExistence type="predicted"/>
<feature type="compositionally biased region" description="Polar residues" evidence="1">
    <location>
        <begin position="7"/>
        <end position="19"/>
    </location>
</feature>
<dbReference type="AlphaFoldDB" id="A0ABC8R6Z0"/>
<dbReference type="SUPFAM" id="SSF64182">
    <property type="entry name" value="DHH phosphoesterases"/>
    <property type="match status" value="1"/>
</dbReference>
<evidence type="ECO:0008006" key="4">
    <source>
        <dbReference type="Google" id="ProtNLM"/>
    </source>
</evidence>
<feature type="region of interest" description="Disordered" evidence="1">
    <location>
        <begin position="1"/>
        <end position="38"/>
    </location>
</feature>
<sequence>MERRFSRNLSNESRESVNLQKKIAETRRPNRPESAPDLTDFMNDMFFGTVNSDKKAYNLTGGLIDDDDYDEREDFESSRRSVSSRLTDEWLEEAKRMVALSPSRCVSPSRLTGSPRFAASPARLSVSSYDSVSRSARRHRAVESFSGEILSKTAKHTRNNSGPLDPPPPAEISPASAVHQWFSDILKPLNPTPPPHSSAPTNPHANDHPTTTSNHTAPTPPHPPLTHRKSRFQKNTNATQPQTIPPHPPSKRTFKTTRTDTQVLSPPKHLISTAHKRSVSSSTSFVPDSQILSPPRNLVESAHRRSVSSSTCYTDRILQKPALNEQLREEDDIGRDLNGFLTEQRAKIGKIVSGEINGKANIVFAAKSNSTSSMVAAICYAWLLENMMNNNEGGEEDGNVVVVVPVMNMRREKMWKQRQAARLFHHIGVDATALLFSEEVDMETLMMSKKLSILVVGQDILKTNGEVASACTILTDNYCEHAYDLLQTPVLRKLLLAGILLDTQNLDISAKLSKTKDTEAVQLLSVGSVPGYRNALYDQLMQDQRDCNFFEALRHNYGKPPNEGTRDGGAPVAHRVSERNHEPVIRSSDKGSNDVKNVRASTPSPNSATKPKSLPTQSPAAAPAQAADASRGKNKFSLAKWFGFGK</sequence>
<accession>A0ABC8R6Z0</accession>
<dbReference type="PANTHER" id="PTHR12112:SF39">
    <property type="entry name" value="EG:152A3.5 PROTEIN (FBGN0003116_PN PROTEIN)"/>
    <property type="match status" value="1"/>
</dbReference>
<dbReference type="PANTHER" id="PTHR12112">
    <property type="entry name" value="BNIP - RELATED"/>
    <property type="match status" value="1"/>
</dbReference>
<feature type="compositionally biased region" description="Low complexity" evidence="1">
    <location>
        <begin position="617"/>
        <end position="629"/>
    </location>
</feature>
<feature type="compositionally biased region" description="Polar residues" evidence="1">
    <location>
        <begin position="599"/>
        <end position="616"/>
    </location>
</feature>
<feature type="compositionally biased region" description="Basic and acidic residues" evidence="1">
    <location>
        <begin position="575"/>
        <end position="597"/>
    </location>
</feature>
<dbReference type="InterPro" id="IPR038763">
    <property type="entry name" value="DHH_sf"/>
</dbReference>
<gene>
    <name evidence="2" type="ORF">ILEXP_LOCUS8278</name>
</gene>
<evidence type="ECO:0000313" key="3">
    <source>
        <dbReference type="Proteomes" id="UP001642360"/>
    </source>
</evidence>
<comment type="caution">
    <text evidence="2">The sequence shown here is derived from an EMBL/GenBank/DDBJ whole genome shotgun (WGS) entry which is preliminary data.</text>
</comment>
<organism evidence="2 3">
    <name type="scientific">Ilex paraguariensis</name>
    <name type="common">yerba mate</name>
    <dbReference type="NCBI Taxonomy" id="185542"/>
    <lineage>
        <taxon>Eukaryota</taxon>
        <taxon>Viridiplantae</taxon>
        <taxon>Streptophyta</taxon>
        <taxon>Embryophyta</taxon>
        <taxon>Tracheophyta</taxon>
        <taxon>Spermatophyta</taxon>
        <taxon>Magnoliopsida</taxon>
        <taxon>eudicotyledons</taxon>
        <taxon>Gunneridae</taxon>
        <taxon>Pentapetalae</taxon>
        <taxon>asterids</taxon>
        <taxon>campanulids</taxon>
        <taxon>Aquifoliales</taxon>
        <taxon>Aquifoliaceae</taxon>
        <taxon>Ilex</taxon>
    </lineage>
</organism>
<feature type="region of interest" description="Disordered" evidence="1">
    <location>
        <begin position="136"/>
        <end position="263"/>
    </location>
</feature>
<keyword evidence="3" id="KW-1185">Reference proteome</keyword>
<reference evidence="2 3" key="1">
    <citation type="submission" date="2024-02" db="EMBL/GenBank/DDBJ databases">
        <authorList>
            <person name="Vignale AGUSTIN F."/>
            <person name="Sosa J E."/>
            <person name="Modenutti C."/>
        </authorList>
    </citation>
    <scope>NUCLEOTIDE SEQUENCE [LARGE SCALE GENOMIC DNA]</scope>
</reference>
<dbReference type="Gene3D" id="3.90.1640.10">
    <property type="entry name" value="inorganic pyrophosphatase (n-terminal core)"/>
    <property type="match status" value="2"/>
</dbReference>
<feature type="compositionally biased region" description="Polar residues" evidence="1">
    <location>
        <begin position="233"/>
        <end position="242"/>
    </location>
</feature>
<feature type="region of interest" description="Disordered" evidence="1">
    <location>
        <begin position="557"/>
        <end position="633"/>
    </location>
</feature>
<dbReference type="EMBL" id="CAUOFW020001074">
    <property type="protein sequence ID" value="CAK9140765.1"/>
    <property type="molecule type" value="Genomic_DNA"/>
</dbReference>
<evidence type="ECO:0000313" key="2">
    <source>
        <dbReference type="EMBL" id="CAK9140765.1"/>
    </source>
</evidence>